<dbReference type="EMBL" id="UYSL01020109">
    <property type="protein sequence ID" value="VDL72811.1"/>
    <property type="molecule type" value="Genomic_DNA"/>
</dbReference>
<proteinExistence type="predicted"/>
<evidence type="ECO:0000313" key="1">
    <source>
        <dbReference type="EMBL" id="VDL72811.1"/>
    </source>
</evidence>
<gene>
    <name evidence="1" type="ORF">NBR_LOCUS9222</name>
</gene>
<accession>A0A0N4Y0W9</accession>
<sequence length="83" mass="9034">MGNGDVPRGPSDFALQLRVAARRDREAERIVITLSPCPPSHRRRAASTGTDCSALLFPQLLGSTAPELLICIDITHRSRIGVR</sequence>
<dbReference type="AlphaFoldDB" id="A0A0N4Y0W9"/>
<dbReference type="WBParaSite" id="NBR_0000922101-mRNA-1">
    <property type="protein sequence ID" value="NBR_0000922101-mRNA-1"/>
    <property type="gene ID" value="NBR_0000922101"/>
</dbReference>
<evidence type="ECO:0000313" key="3">
    <source>
        <dbReference type="WBParaSite" id="NBR_0000922101-mRNA-1"/>
    </source>
</evidence>
<reference evidence="1 2" key="2">
    <citation type="submission" date="2018-11" db="EMBL/GenBank/DDBJ databases">
        <authorList>
            <consortium name="Pathogen Informatics"/>
        </authorList>
    </citation>
    <scope>NUCLEOTIDE SEQUENCE [LARGE SCALE GENOMIC DNA]</scope>
</reference>
<keyword evidence="2" id="KW-1185">Reference proteome</keyword>
<evidence type="ECO:0000313" key="2">
    <source>
        <dbReference type="Proteomes" id="UP000271162"/>
    </source>
</evidence>
<protein>
    <submittedName>
        <fullName evidence="1 3">Uncharacterized protein</fullName>
    </submittedName>
</protein>
<name>A0A0N4Y0W9_NIPBR</name>
<dbReference type="Proteomes" id="UP000271162">
    <property type="component" value="Unassembled WGS sequence"/>
</dbReference>
<reference evidence="3" key="1">
    <citation type="submission" date="2017-02" db="UniProtKB">
        <authorList>
            <consortium name="WormBaseParasite"/>
        </authorList>
    </citation>
    <scope>IDENTIFICATION</scope>
</reference>
<organism evidence="3">
    <name type="scientific">Nippostrongylus brasiliensis</name>
    <name type="common">Rat hookworm</name>
    <dbReference type="NCBI Taxonomy" id="27835"/>
    <lineage>
        <taxon>Eukaryota</taxon>
        <taxon>Metazoa</taxon>
        <taxon>Ecdysozoa</taxon>
        <taxon>Nematoda</taxon>
        <taxon>Chromadorea</taxon>
        <taxon>Rhabditida</taxon>
        <taxon>Rhabditina</taxon>
        <taxon>Rhabditomorpha</taxon>
        <taxon>Strongyloidea</taxon>
        <taxon>Heligmosomidae</taxon>
        <taxon>Nippostrongylus</taxon>
    </lineage>
</organism>